<sequence length="104" mass="12298">MLLSSEIYFPLHIQDLLHSAYAHFHPTYIQDHYLLRPHENYLEAHQCCFQHHTPARQNIVDQLSAFSAVLMICHLHSPRLPDLTKNLFFFQPPNSSFQALQRYP</sequence>
<dbReference type="AlphaFoldDB" id="A0A2P2LJN2"/>
<proteinExistence type="predicted"/>
<protein>
    <submittedName>
        <fullName evidence="1">Uncharacterized protein MANES_04G074100</fullName>
    </submittedName>
</protein>
<organism evidence="1">
    <name type="scientific">Rhizophora mucronata</name>
    <name type="common">Asiatic mangrove</name>
    <dbReference type="NCBI Taxonomy" id="61149"/>
    <lineage>
        <taxon>Eukaryota</taxon>
        <taxon>Viridiplantae</taxon>
        <taxon>Streptophyta</taxon>
        <taxon>Embryophyta</taxon>
        <taxon>Tracheophyta</taxon>
        <taxon>Spermatophyta</taxon>
        <taxon>Magnoliopsida</taxon>
        <taxon>eudicotyledons</taxon>
        <taxon>Gunneridae</taxon>
        <taxon>Pentapetalae</taxon>
        <taxon>rosids</taxon>
        <taxon>fabids</taxon>
        <taxon>Malpighiales</taxon>
        <taxon>Rhizophoraceae</taxon>
        <taxon>Rhizophora</taxon>
    </lineage>
</organism>
<evidence type="ECO:0000313" key="1">
    <source>
        <dbReference type="EMBL" id="MBX18182.1"/>
    </source>
</evidence>
<dbReference type="EMBL" id="GGEC01037698">
    <property type="protein sequence ID" value="MBX18182.1"/>
    <property type="molecule type" value="Transcribed_RNA"/>
</dbReference>
<accession>A0A2P2LJN2</accession>
<reference evidence="1" key="1">
    <citation type="submission" date="2018-02" db="EMBL/GenBank/DDBJ databases">
        <title>Rhizophora mucronata_Transcriptome.</title>
        <authorList>
            <person name="Meera S.P."/>
            <person name="Sreeshan A."/>
            <person name="Augustine A."/>
        </authorList>
    </citation>
    <scope>NUCLEOTIDE SEQUENCE</scope>
    <source>
        <tissue evidence="1">Leaf</tissue>
    </source>
</reference>
<name>A0A2P2LJN2_RHIMU</name>